<keyword evidence="3" id="KW-1185">Reference proteome</keyword>
<dbReference type="Proteomes" id="UP000191342">
    <property type="component" value="Unassembled WGS sequence"/>
</dbReference>
<dbReference type="AlphaFoldDB" id="A0A1V6SLC3"/>
<feature type="compositionally biased region" description="Basic and acidic residues" evidence="1">
    <location>
        <begin position="688"/>
        <end position="701"/>
    </location>
</feature>
<feature type="compositionally biased region" description="Basic and acidic residues" evidence="1">
    <location>
        <begin position="856"/>
        <end position="867"/>
    </location>
</feature>
<protein>
    <recommendedName>
        <fullName evidence="4">Eisosome protein 1</fullName>
    </recommendedName>
</protein>
<feature type="region of interest" description="Disordered" evidence="1">
    <location>
        <begin position="490"/>
        <end position="529"/>
    </location>
</feature>
<dbReference type="InterPro" id="IPR024527">
    <property type="entry name" value="Eisosome1"/>
</dbReference>
<name>A0A1V6SLC3_9EURO</name>
<dbReference type="GO" id="GO:0070941">
    <property type="term" value="P:eisosome assembly"/>
    <property type="evidence" value="ECO:0007669"/>
    <property type="project" value="TreeGrafter"/>
</dbReference>
<dbReference type="OrthoDB" id="4070583at2759"/>
<dbReference type="PANTHER" id="PTHR28298">
    <property type="entry name" value="EISOSOME PROTEIN 1"/>
    <property type="match status" value="1"/>
</dbReference>
<feature type="region of interest" description="Disordered" evidence="1">
    <location>
        <begin position="165"/>
        <end position="195"/>
    </location>
</feature>
<evidence type="ECO:0000256" key="1">
    <source>
        <dbReference type="SAM" id="MobiDB-lite"/>
    </source>
</evidence>
<feature type="region of interest" description="Disordered" evidence="1">
    <location>
        <begin position="541"/>
        <end position="867"/>
    </location>
</feature>
<gene>
    <name evidence="2" type="ORF">PENFLA_c037G04773</name>
</gene>
<feature type="compositionally biased region" description="Polar residues" evidence="1">
    <location>
        <begin position="578"/>
        <end position="615"/>
    </location>
</feature>
<feature type="compositionally biased region" description="Low complexity" evidence="1">
    <location>
        <begin position="616"/>
        <end position="635"/>
    </location>
</feature>
<dbReference type="Pfam" id="PF12757">
    <property type="entry name" value="Eisosome1"/>
    <property type="match status" value="1"/>
</dbReference>
<evidence type="ECO:0000313" key="3">
    <source>
        <dbReference type="Proteomes" id="UP000191342"/>
    </source>
</evidence>
<reference evidence="3" key="1">
    <citation type="journal article" date="2017" name="Nat. Microbiol.">
        <title>Global analysis of biosynthetic gene clusters reveals vast potential of secondary metabolite production in Penicillium species.</title>
        <authorList>
            <person name="Nielsen J.C."/>
            <person name="Grijseels S."/>
            <person name="Prigent S."/>
            <person name="Ji B."/>
            <person name="Dainat J."/>
            <person name="Nielsen K.F."/>
            <person name="Frisvad J.C."/>
            <person name="Workman M."/>
            <person name="Nielsen J."/>
        </authorList>
    </citation>
    <scope>NUCLEOTIDE SEQUENCE [LARGE SCALE GENOMIC DNA]</scope>
    <source>
        <strain evidence="3">IBT 14082</strain>
    </source>
</reference>
<feature type="region of interest" description="Disordered" evidence="1">
    <location>
        <begin position="327"/>
        <end position="369"/>
    </location>
</feature>
<accession>A0A1V6SLC3</accession>
<feature type="compositionally biased region" description="Polar residues" evidence="1">
    <location>
        <begin position="834"/>
        <end position="843"/>
    </location>
</feature>
<comment type="caution">
    <text evidence="2">The sequence shown here is derived from an EMBL/GenBank/DDBJ whole genome shotgun (WGS) entry which is preliminary data.</text>
</comment>
<evidence type="ECO:0008006" key="4">
    <source>
        <dbReference type="Google" id="ProtNLM"/>
    </source>
</evidence>
<dbReference type="PANTHER" id="PTHR28298:SF1">
    <property type="entry name" value="EISOSOME PROTEIN 1"/>
    <property type="match status" value="1"/>
</dbReference>
<dbReference type="EMBL" id="MLQL01000037">
    <property type="protein sequence ID" value="OQE14550.1"/>
    <property type="molecule type" value="Genomic_DNA"/>
</dbReference>
<organism evidence="2 3">
    <name type="scientific">Penicillium flavigenum</name>
    <dbReference type="NCBI Taxonomy" id="254877"/>
    <lineage>
        <taxon>Eukaryota</taxon>
        <taxon>Fungi</taxon>
        <taxon>Dikarya</taxon>
        <taxon>Ascomycota</taxon>
        <taxon>Pezizomycotina</taxon>
        <taxon>Eurotiomycetes</taxon>
        <taxon>Eurotiomycetidae</taxon>
        <taxon>Eurotiales</taxon>
        <taxon>Aspergillaceae</taxon>
        <taxon>Penicillium</taxon>
    </lineage>
</organism>
<feature type="compositionally biased region" description="Polar residues" evidence="1">
    <location>
        <begin position="349"/>
        <end position="369"/>
    </location>
</feature>
<proteinExistence type="predicted"/>
<feature type="compositionally biased region" description="Polar residues" evidence="1">
    <location>
        <begin position="777"/>
        <end position="789"/>
    </location>
</feature>
<feature type="compositionally biased region" description="Polar residues" evidence="1">
    <location>
        <begin position="557"/>
        <end position="569"/>
    </location>
</feature>
<dbReference type="STRING" id="254877.A0A1V6SLC3"/>
<evidence type="ECO:0000313" key="2">
    <source>
        <dbReference type="EMBL" id="OQE14550.1"/>
    </source>
</evidence>
<sequence length="867" mass="94706">MATVQMTRQPRLADDAATAALYVTKPERRASLRAPTATNTQHFNTRAVGGTPKLSHASAASALAHANRKPVEVWRPPARQPAAEKAALCVKDYAPPQQPQTTTQHSAEGLGAAMLAVREKRASVCQAPTSAAHRRGSSVTYNYNYTAVGGDPRDKALKAASGAYTLSRKRADSAPSEPGVTSELPYGRPADGARHASVEEDPLDHLDPAIEASRIQHAANTNPKVYTSSPPVQSEIEEQNYRNSQRAAAISMAKDMYRVTSTKKESGQSPALIAAQKGQSQLGYRKTVSTADGAALRRAIALQEAAQKRAAEKLALMQDEHADYQRYYGTAPQPQRSRLTSRRKRTSSDADASQTDAEQSRQIRSQMTTLRTKLDQVDEQKTKDRELLMQAARRNVDQTLQDMEAQMYADTGRPPPSVQKEWDEVAQERVRREAEVYEDTTVRGNRVSIGGQKYMDMADIDAIARSRLQPALDEVTEDAELRRAHDIEARLDAEEEQRHAAVERQREAEVKELEKQEKDASKRDKSESKVPKFFLWRKKGKRARVEKSETEEAQAVSPVSQAPVSQEPVSQGAVVEQAPTTAADSNISTVTIPDQPSIQTEDNVSRVTIPEETSNVTETPGPATVVAATSAVPEAQPSKPDENDAPAAVPRRPTRSQTEPPQIEQRDAAASGPTIVHYFTPPVTSPRADTKLKNWFRDRLVRRSSGPVPIYPHQPGPESSTDNEPAFQGGATLTGRDEPRRAALGSHPPGVGEPVATHNRSSSYYSNDLDVTKTKSADSAPNSTKQNGNGKKRNRLSRTLLRAVSRSPEQSNDDESRHDSGVQSSSKDVGGDIQSLQESSIGQSLPVPPTIGETVNGRRESRFSENL</sequence>